<reference evidence="1 2" key="1">
    <citation type="submission" date="2018-06" db="EMBL/GenBank/DDBJ databases">
        <authorList>
            <consortium name="Pathogen Informatics"/>
            <person name="Doyle S."/>
        </authorList>
    </citation>
    <scope>NUCLEOTIDE SEQUENCE [LARGE SCALE GENOMIC DNA]</scope>
    <source>
        <strain evidence="1 2">NCTC12388</strain>
    </source>
</reference>
<dbReference type="AlphaFoldDB" id="A0A378JF66"/>
<dbReference type="Proteomes" id="UP000254476">
    <property type="component" value="Unassembled WGS sequence"/>
</dbReference>
<name>A0A378JF66_9GAMM</name>
<organism evidence="1 2">
    <name type="scientific">Legionella gratiana</name>
    <dbReference type="NCBI Taxonomy" id="45066"/>
    <lineage>
        <taxon>Bacteria</taxon>
        <taxon>Pseudomonadati</taxon>
        <taxon>Pseudomonadota</taxon>
        <taxon>Gammaproteobacteria</taxon>
        <taxon>Legionellales</taxon>
        <taxon>Legionellaceae</taxon>
        <taxon>Legionella</taxon>
    </lineage>
</organism>
<protein>
    <submittedName>
        <fullName evidence="1">Uncharacterized protein</fullName>
    </submittedName>
</protein>
<evidence type="ECO:0000313" key="2">
    <source>
        <dbReference type="Proteomes" id="UP000254476"/>
    </source>
</evidence>
<accession>A0A378JF66</accession>
<evidence type="ECO:0000313" key="1">
    <source>
        <dbReference type="EMBL" id="STX45631.1"/>
    </source>
</evidence>
<proteinExistence type="predicted"/>
<gene>
    <name evidence="1" type="ORF">NCTC12388_02373</name>
</gene>
<dbReference type="EMBL" id="UGOB01000001">
    <property type="protein sequence ID" value="STX45631.1"/>
    <property type="molecule type" value="Genomic_DNA"/>
</dbReference>
<sequence length="38" mass="4287">MTDISKINLVSKTLEEATETIGHLAKIIIKFENKKKNS</sequence>